<dbReference type="PANTHER" id="PTHR38463">
    <property type="entry name" value="STRESS RESPONSE PROTEIN YSNF"/>
    <property type="match status" value="1"/>
</dbReference>
<feature type="domain" description="PRC-barrel" evidence="2">
    <location>
        <begin position="4"/>
        <end position="72"/>
    </location>
</feature>
<feature type="compositionally biased region" description="Basic and acidic residues" evidence="1">
    <location>
        <begin position="277"/>
        <end position="291"/>
    </location>
</feature>
<dbReference type="GO" id="GO:0030077">
    <property type="term" value="C:plasma membrane light-harvesting complex"/>
    <property type="evidence" value="ECO:0007669"/>
    <property type="project" value="InterPro"/>
</dbReference>
<dbReference type="InterPro" id="IPR027275">
    <property type="entry name" value="PRC-brl_dom"/>
</dbReference>
<evidence type="ECO:0000259" key="2">
    <source>
        <dbReference type="Pfam" id="PF05239"/>
    </source>
</evidence>
<sequence length="301" mass="33274">MAGHRAERFVGHHVLDEEGNNIGRIARVYLDDRTGDATWASVHTGLFGMRETLVPLQGAQPVQEDIQVPYDKTTVKDAPNVEAKDHISPQEEQEVREYYEAHTPTGAAGRTPGTLDPETSGRSDAQGEGWAEPTGVPPRPGGAPAAGTDESLAGGRRADADGLAADADDSAPGTVTDDEVIIRSEERIDVGVERREAGQTRMHRHVDTERFDETVPVGHEELEVERRPITDPSQVTDPSSMEEGEETFTLYEERPVVTKHQVPVEEIHVRKREVMHEEHVEGERRTERIEFEGDDGTQEGR</sequence>
<organism evidence="4 5">
    <name type="scientific">Nocardiopsis flavescens</name>
    <dbReference type="NCBI Taxonomy" id="758803"/>
    <lineage>
        <taxon>Bacteria</taxon>
        <taxon>Bacillati</taxon>
        <taxon>Actinomycetota</taxon>
        <taxon>Actinomycetes</taxon>
        <taxon>Streptosporangiales</taxon>
        <taxon>Nocardiopsidaceae</taxon>
        <taxon>Nocardiopsis</taxon>
    </lineage>
</organism>
<dbReference type="STRING" id="758803.SAMN05421803_10412"/>
<dbReference type="InterPro" id="IPR052967">
    <property type="entry name" value="Stress_Response_Assoc"/>
</dbReference>
<dbReference type="AlphaFoldDB" id="A0A1M6H2Q6"/>
<dbReference type="InterPro" id="IPR011033">
    <property type="entry name" value="PRC_barrel-like_sf"/>
</dbReference>
<dbReference type="Pfam" id="PF05239">
    <property type="entry name" value="PRC"/>
    <property type="match status" value="1"/>
</dbReference>
<accession>A0A1M6H2Q6</accession>
<dbReference type="SUPFAM" id="SSF50346">
    <property type="entry name" value="PRC-barrel domain"/>
    <property type="match status" value="1"/>
</dbReference>
<feature type="region of interest" description="Disordered" evidence="1">
    <location>
        <begin position="103"/>
        <end position="155"/>
    </location>
</feature>
<feature type="compositionally biased region" description="Acidic residues" evidence="1">
    <location>
        <begin position="292"/>
        <end position="301"/>
    </location>
</feature>
<evidence type="ECO:0000313" key="5">
    <source>
        <dbReference type="Proteomes" id="UP000184452"/>
    </source>
</evidence>
<evidence type="ECO:0000256" key="1">
    <source>
        <dbReference type="SAM" id="MobiDB-lite"/>
    </source>
</evidence>
<evidence type="ECO:0000259" key="3">
    <source>
        <dbReference type="Pfam" id="PF09557"/>
    </source>
</evidence>
<dbReference type="RefSeq" id="WP_073378254.1">
    <property type="nucleotide sequence ID" value="NZ_FQZK01000004.1"/>
</dbReference>
<dbReference type="PANTHER" id="PTHR38463:SF1">
    <property type="entry name" value="STRESS RESPONSE PROTEIN YSNF"/>
    <property type="match status" value="1"/>
</dbReference>
<dbReference type="Gene3D" id="3.90.50.10">
    <property type="entry name" value="Photosynthetic Reaction Center, subunit H, domain 2"/>
    <property type="match status" value="1"/>
</dbReference>
<dbReference type="Proteomes" id="UP000184452">
    <property type="component" value="Unassembled WGS sequence"/>
</dbReference>
<protein>
    <submittedName>
        <fullName evidence="4">Conserved domain-containing protein</fullName>
    </submittedName>
</protein>
<proteinExistence type="predicted"/>
<name>A0A1M6H2Q6_9ACTN</name>
<dbReference type="OrthoDB" id="3712018at2"/>
<gene>
    <name evidence="4" type="ORF">SAMN05421803_10412</name>
</gene>
<dbReference type="EMBL" id="FQZK01000004">
    <property type="protein sequence ID" value="SHJ16469.1"/>
    <property type="molecule type" value="Genomic_DNA"/>
</dbReference>
<keyword evidence="5" id="KW-1185">Reference proteome</keyword>
<reference evidence="4 5" key="1">
    <citation type="submission" date="2016-11" db="EMBL/GenBank/DDBJ databases">
        <authorList>
            <person name="Jaros S."/>
            <person name="Januszkiewicz K."/>
            <person name="Wedrychowicz H."/>
        </authorList>
    </citation>
    <scope>NUCLEOTIDE SEQUENCE [LARGE SCALE GENOMIC DNA]</scope>
    <source>
        <strain evidence="4 5">CGMCC 4.5723</strain>
    </source>
</reference>
<dbReference type="InterPro" id="IPR014747">
    <property type="entry name" value="Bac_photo_RC_H_C"/>
</dbReference>
<dbReference type="InterPro" id="IPR019060">
    <property type="entry name" value="DUF2382"/>
</dbReference>
<dbReference type="Pfam" id="PF09557">
    <property type="entry name" value="DUF2382"/>
    <property type="match status" value="1"/>
</dbReference>
<feature type="compositionally biased region" description="Low complexity" evidence="1">
    <location>
        <begin position="142"/>
        <end position="155"/>
    </location>
</feature>
<feature type="domain" description="DUF2382" evidence="3">
    <location>
        <begin position="183"/>
        <end position="290"/>
    </location>
</feature>
<feature type="region of interest" description="Disordered" evidence="1">
    <location>
        <begin position="277"/>
        <end position="301"/>
    </location>
</feature>
<feature type="compositionally biased region" description="Low complexity" evidence="1">
    <location>
        <begin position="103"/>
        <end position="114"/>
    </location>
</feature>
<evidence type="ECO:0000313" key="4">
    <source>
        <dbReference type="EMBL" id="SHJ16469.1"/>
    </source>
</evidence>
<dbReference type="GO" id="GO:0019684">
    <property type="term" value="P:photosynthesis, light reaction"/>
    <property type="evidence" value="ECO:0007669"/>
    <property type="project" value="InterPro"/>
</dbReference>